<keyword evidence="2" id="KW-0732">Signal</keyword>
<evidence type="ECO:0000313" key="4">
    <source>
        <dbReference type="Proteomes" id="UP001432075"/>
    </source>
</evidence>
<feature type="region of interest" description="Disordered" evidence="1">
    <location>
        <begin position="28"/>
        <end position="73"/>
    </location>
</feature>
<accession>A0ABZ1RE81</accession>
<evidence type="ECO:0000256" key="2">
    <source>
        <dbReference type="SAM" id="SignalP"/>
    </source>
</evidence>
<feature type="signal peptide" evidence="2">
    <location>
        <begin position="1"/>
        <end position="29"/>
    </location>
</feature>
<dbReference type="EMBL" id="CP108057">
    <property type="protein sequence ID" value="WUO44839.1"/>
    <property type="molecule type" value="Genomic_DNA"/>
</dbReference>
<feature type="chain" id="PRO_5047078320" description="Secreted protein" evidence="2">
    <location>
        <begin position="30"/>
        <end position="184"/>
    </location>
</feature>
<keyword evidence="4" id="KW-1185">Reference proteome</keyword>
<gene>
    <name evidence="3" type="ORF">OHU17_02930</name>
</gene>
<name>A0ABZ1RE81_9ACTN</name>
<dbReference type="GeneID" id="91413405"/>
<dbReference type="Proteomes" id="UP001432075">
    <property type="component" value="Chromosome"/>
</dbReference>
<proteinExistence type="predicted"/>
<protein>
    <recommendedName>
        <fullName evidence="5">Secreted protein</fullName>
    </recommendedName>
</protein>
<evidence type="ECO:0008006" key="5">
    <source>
        <dbReference type="Google" id="ProtNLM"/>
    </source>
</evidence>
<sequence length="184" mass="18506">MRKLTWAARGVAAVSGAMLLGALAMPAAAAHGGPDPKGTAKGQPAKGKPAKGRPASTTPARPTTPRCSSERDVSSAVVDYSGSGLFETLFRAATDRQGHAFLNDSRNPGVWINLALLPGAPTCAQETALSATEEDPGNLYITLLGSNGTLYQAQCATASGAPFTPATLPAACGAGFTPISGTPV</sequence>
<evidence type="ECO:0000256" key="1">
    <source>
        <dbReference type="SAM" id="MobiDB-lite"/>
    </source>
</evidence>
<dbReference type="RefSeq" id="WP_124290629.1">
    <property type="nucleotide sequence ID" value="NZ_BMVE01000003.1"/>
</dbReference>
<organism evidence="3 4">
    <name type="scientific">Streptomyces goshikiensis</name>
    <dbReference type="NCBI Taxonomy" id="1942"/>
    <lineage>
        <taxon>Bacteria</taxon>
        <taxon>Bacillati</taxon>
        <taxon>Actinomycetota</taxon>
        <taxon>Actinomycetes</taxon>
        <taxon>Kitasatosporales</taxon>
        <taxon>Streptomycetaceae</taxon>
        <taxon>Streptomyces</taxon>
    </lineage>
</organism>
<feature type="compositionally biased region" description="Low complexity" evidence="1">
    <location>
        <begin position="28"/>
        <end position="67"/>
    </location>
</feature>
<reference evidence="3" key="1">
    <citation type="submission" date="2022-10" db="EMBL/GenBank/DDBJ databases">
        <title>The complete genomes of actinobacterial strains from the NBC collection.</title>
        <authorList>
            <person name="Joergensen T.S."/>
            <person name="Alvarez Arevalo M."/>
            <person name="Sterndorff E.B."/>
            <person name="Faurdal D."/>
            <person name="Vuksanovic O."/>
            <person name="Mourched A.-S."/>
            <person name="Charusanti P."/>
            <person name="Shaw S."/>
            <person name="Blin K."/>
            <person name="Weber T."/>
        </authorList>
    </citation>
    <scope>NUCLEOTIDE SEQUENCE</scope>
    <source>
        <strain evidence="3">NBC_00283</strain>
    </source>
</reference>
<evidence type="ECO:0000313" key="3">
    <source>
        <dbReference type="EMBL" id="WUO44839.1"/>
    </source>
</evidence>